<dbReference type="RefSeq" id="WP_274229583.1">
    <property type="nucleotide sequence ID" value="NZ_BAABHQ010000002.1"/>
</dbReference>
<dbReference type="GO" id="GO:0016740">
    <property type="term" value="F:transferase activity"/>
    <property type="evidence" value="ECO:0007669"/>
    <property type="project" value="UniProtKB-KW"/>
</dbReference>
<keyword evidence="1" id="KW-0808">Transferase</keyword>
<keyword evidence="2" id="KW-1185">Reference proteome</keyword>
<dbReference type="PANTHER" id="PTHR48228">
    <property type="entry name" value="SUCCINYL-COA--D-CITRAMALATE COA-TRANSFERASE"/>
    <property type="match status" value="1"/>
</dbReference>
<evidence type="ECO:0000313" key="1">
    <source>
        <dbReference type="EMBL" id="GAA4863953.1"/>
    </source>
</evidence>
<gene>
    <name evidence="1" type="ORF">GCM10023203_09620</name>
</gene>
<dbReference type="Gene3D" id="3.30.1540.10">
    <property type="entry name" value="formyl-coa transferase, domain 3"/>
    <property type="match status" value="1"/>
</dbReference>
<dbReference type="SUPFAM" id="SSF89796">
    <property type="entry name" value="CoA-transferase family III (CaiB/BaiF)"/>
    <property type="match status" value="2"/>
</dbReference>
<accession>A0ABP9E1Q6</accession>
<dbReference type="Proteomes" id="UP001500457">
    <property type="component" value="Unassembled WGS sequence"/>
</dbReference>
<dbReference type="EMBL" id="BAABHQ010000002">
    <property type="protein sequence ID" value="GAA4863953.1"/>
    <property type="molecule type" value="Genomic_DNA"/>
</dbReference>
<dbReference type="InterPro" id="IPR050509">
    <property type="entry name" value="CoA-transferase_III"/>
</dbReference>
<protein>
    <submittedName>
        <fullName evidence="1">CoA transferase</fullName>
    </submittedName>
</protein>
<proteinExistence type="predicted"/>
<sequence length="503" mass="53429">MSALTSRLQHAWENPLTTADDGFDPLAELDEVLAPLGLSAADAGGAVTLTGRDPVVPSPVRVGAAASIGLLAKSVAAAALHRDRGGPGQDIHVDLRAAPHRLCPFYDRRWELIGGYPVASSVEQGNVMGFSFFRCADGRFVMPQNMYPNLRERAQELLGVPLTRAAVTDAISRWDAGELEEAAAGAGVVMPVVRSLPEMLAEPQYTDVLADLPLVEVTRIGDSAPEPLPAVAEQPFSGLRALGMGHVIAGAGFGRSFALHGADVLNLWRPGETEHETTYASANVGVRSAWLDPRRDRAELSRLLAGADVFFHNRRLPFLEEVGLTPAQVAAERPGIVHVSVSLHGLAGPWAGRPGFDQTAGSVTGMMLLEGGGEAPRLPPILVVNDYIVPWLAQAGVVAALRRRAVEGGSYHVHVSLTRVALWILSLGLFDRAWAHATADTTSEHRYLDPAVFTADTGLGAYQGVTDQVAMSATPGRYDPVLVARGSSARDWCPIGVLTSSRS</sequence>
<dbReference type="InterPro" id="IPR003673">
    <property type="entry name" value="CoA-Trfase_fam_III"/>
</dbReference>
<dbReference type="InterPro" id="IPR044855">
    <property type="entry name" value="CoA-Trfase_III_dom3_sf"/>
</dbReference>
<dbReference type="InterPro" id="IPR023606">
    <property type="entry name" value="CoA-Trfase_III_dom_1_sf"/>
</dbReference>
<dbReference type="Pfam" id="PF02515">
    <property type="entry name" value="CoA_transf_3"/>
    <property type="match status" value="2"/>
</dbReference>
<reference evidence="2" key="1">
    <citation type="journal article" date="2019" name="Int. J. Syst. Evol. Microbiol.">
        <title>The Global Catalogue of Microorganisms (GCM) 10K type strain sequencing project: providing services to taxonomists for standard genome sequencing and annotation.</title>
        <authorList>
            <consortium name="The Broad Institute Genomics Platform"/>
            <consortium name="The Broad Institute Genome Sequencing Center for Infectious Disease"/>
            <person name="Wu L."/>
            <person name="Ma J."/>
        </authorList>
    </citation>
    <scope>NUCLEOTIDE SEQUENCE [LARGE SCALE GENOMIC DNA]</scope>
    <source>
        <strain evidence="2">JCM 17983</strain>
    </source>
</reference>
<evidence type="ECO:0000313" key="2">
    <source>
        <dbReference type="Proteomes" id="UP001500457"/>
    </source>
</evidence>
<organism evidence="1 2">
    <name type="scientific">Actinomycetospora straminea</name>
    <dbReference type="NCBI Taxonomy" id="663607"/>
    <lineage>
        <taxon>Bacteria</taxon>
        <taxon>Bacillati</taxon>
        <taxon>Actinomycetota</taxon>
        <taxon>Actinomycetes</taxon>
        <taxon>Pseudonocardiales</taxon>
        <taxon>Pseudonocardiaceae</taxon>
        <taxon>Actinomycetospora</taxon>
    </lineage>
</organism>
<dbReference type="PANTHER" id="PTHR48228:SF4">
    <property type="entry name" value="BLR3030 PROTEIN"/>
    <property type="match status" value="1"/>
</dbReference>
<comment type="caution">
    <text evidence="1">The sequence shown here is derived from an EMBL/GenBank/DDBJ whole genome shotgun (WGS) entry which is preliminary data.</text>
</comment>
<name>A0ABP9E1Q6_9PSEU</name>
<dbReference type="Gene3D" id="3.40.50.10540">
    <property type="entry name" value="Crotonobetainyl-coa:carnitine coa-transferase, domain 1"/>
    <property type="match status" value="2"/>
</dbReference>